<evidence type="ECO:0000256" key="1">
    <source>
        <dbReference type="SAM" id="SignalP"/>
    </source>
</evidence>
<feature type="chain" id="PRO_5013291360" description="LTXXQ motif family protein" evidence="1">
    <location>
        <begin position="23"/>
        <end position="135"/>
    </location>
</feature>
<evidence type="ECO:0000313" key="3">
    <source>
        <dbReference type="Proteomes" id="UP000184474"/>
    </source>
</evidence>
<name>A0A1M6NTJ0_REIAG</name>
<evidence type="ECO:0000313" key="2">
    <source>
        <dbReference type="EMBL" id="SHJ99047.1"/>
    </source>
</evidence>
<keyword evidence="3" id="KW-1185">Reference proteome</keyword>
<feature type="signal peptide" evidence="1">
    <location>
        <begin position="1"/>
        <end position="22"/>
    </location>
</feature>
<protein>
    <recommendedName>
        <fullName evidence="4">LTXXQ motif family protein</fullName>
    </recommendedName>
</protein>
<proteinExistence type="predicted"/>
<dbReference type="STRING" id="156994.SAMN04488028_102402"/>
<evidence type="ECO:0008006" key="4">
    <source>
        <dbReference type="Google" id="ProtNLM"/>
    </source>
</evidence>
<dbReference type="AlphaFoldDB" id="A0A1M6NTJ0"/>
<keyword evidence="1" id="KW-0732">Signal</keyword>
<organism evidence="2 3">
    <name type="scientific">Reichenbachiella agariperforans</name>
    <dbReference type="NCBI Taxonomy" id="156994"/>
    <lineage>
        <taxon>Bacteria</taxon>
        <taxon>Pseudomonadati</taxon>
        <taxon>Bacteroidota</taxon>
        <taxon>Cytophagia</taxon>
        <taxon>Cytophagales</taxon>
        <taxon>Reichenbachiellaceae</taxon>
        <taxon>Reichenbachiella</taxon>
    </lineage>
</organism>
<dbReference type="EMBL" id="FRAA01000002">
    <property type="protein sequence ID" value="SHJ99047.1"/>
    <property type="molecule type" value="Genomic_DNA"/>
</dbReference>
<sequence length="135" mass="16100">MNKKIYLFLIMTMSLFYVESQAQPGGRMSPEDRVMREKQNLYSKIDDLSDDQTMIIDGIYDEYAQSIKESFEEIRKNRNWEEMRAKMEALNEEKDGLMFDILSQEQYVIYEEMTTAQRERMKERQGNRKPGEGAQ</sequence>
<accession>A0A1M6NTJ0</accession>
<dbReference type="RefSeq" id="WP_073121369.1">
    <property type="nucleotide sequence ID" value="NZ_FRAA01000002.1"/>
</dbReference>
<gene>
    <name evidence="2" type="ORF">SAMN04488028_102402</name>
</gene>
<reference evidence="3" key="1">
    <citation type="submission" date="2016-11" db="EMBL/GenBank/DDBJ databases">
        <authorList>
            <person name="Varghese N."/>
            <person name="Submissions S."/>
        </authorList>
    </citation>
    <scope>NUCLEOTIDE SEQUENCE [LARGE SCALE GENOMIC DNA]</scope>
    <source>
        <strain evidence="3">DSM 26134</strain>
    </source>
</reference>
<dbReference type="Proteomes" id="UP000184474">
    <property type="component" value="Unassembled WGS sequence"/>
</dbReference>